<name>A0A428SNA9_9HYPO</name>
<evidence type="ECO:0000313" key="3">
    <source>
        <dbReference type="EMBL" id="RSL91269.1"/>
    </source>
</evidence>
<feature type="transmembrane region" description="Helical" evidence="2">
    <location>
        <begin position="235"/>
        <end position="257"/>
    </location>
</feature>
<protein>
    <submittedName>
        <fullName evidence="3">Uncharacterized protein</fullName>
    </submittedName>
</protein>
<reference evidence="3 4" key="1">
    <citation type="submission" date="2017-06" db="EMBL/GenBank/DDBJ databases">
        <title>Cmopartive genomic analysis of Ambrosia Fusariam Clade fungi.</title>
        <authorList>
            <person name="Stajich J.E."/>
            <person name="Carrillo J."/>
            <person name="Kijimoto T."/>
            <person name="Eskalen A."/>
            <person name="O'Donnell K."/>
            <person name="Kasson M."/>
        </authorList>
    </citation>
    <scope>NUCLEOTIDE SEQUENCE [LARGE SCALE GENOMIC DNA]</scope>
    <source>
        <strain evidence="3 4">NRRL 20438</strain>
    </source>
</reference>
<sequence length="569" mass="62624">MTKKHHDRIRQMAYAGKGTSASSSTSGSSLSDASSQDSQVPPPQPSVSQGQTKPPHEPSKSFRPTSPKPIPQRGQQGQLSSQENQGTGPRVPGSHSGTEDSGKPSNPRQDSSPSTTNHEATESRPPLSEPHQPASRKQQESQPHHSRGFPQGPGETTGKDSRSKPKTRTAPEAGSKEKASPNPPQPDRFDGSQARDDSHEAKASQHQASFKPAATGAFQGIVSVVTAPFRWLEMLWSLMIAFGWAIVQNFPSVLLFLQTLLALIAAKFGKGTVVQIKDWVSDSAGTVAGSAKAILDSKHADVLEAYGWNKDIPYEKLPPVLPLVIHLEIWEPGLKLAFRDVDSLEPLIPDLDLGDVARKKKQMPIEMAKKLKKLNSLFVSELTKSLGPSRIVMTELLWKIEHHPVKDILYSDMKASTSSLDMANKLKGEYDIMVQKATESDDDTFRLWLSAHDLENTAGGQAVDEDQIAWSKALTGMSNTYSNVKAVCETISLDKEIFMEASKLMADEIKHLKKAINSLETTQNNLKGFDDEQFNVDYARRVETKLLAEEVRTWLDVTKKYYGKDSEEE</sequence>
<feature type="compositionally biased region" description="Low complexity" evidence="1">
    <location>
        <begin position="18"/>
        <end position="39"/>
    </location>
</feature>
<dbReference type="EMBL" id="NIZV01000410">
    <property type="protein sequence ID" value="RSL91269.1"/>
    <property type="molecule type" value="Genomic_DNA"/>
</dbReference>
<dbReference type="AlphaFoldDB" id="A0A428SNA9"/>
<feature type="compositionally biased region" description="Polar residues" evidence="1">
    <location>
        <begin position="103"/>
        <end position="118"/>
    </location>
</feature>
<keyword evidence="2" id="KW-0812">Transmembrane</keyword>
<proteinExistence type="predicted"/>
<accession>A0A428SNA9</accession>
<evidence type="ECO:0000313" key="4">
    <source>
        <dbReference type="Proteomes" id="UP000288429"/>
    </source>
</evidence>
<evidence type="ECO:0000256" key="2">
    <source>
        <dbReference type="SAM" id="Phobius"/>
    </source>
</evidence>
<keyword evidence="2" id="KW-0472">Membrane</keyword>
<gene>
    <name evidence="3" type="ORF">CDV31_015499</name>
</gene>
<organism evidence="3 4">
    <name type="scientific">Fusarium ambrosium</name>
    <dbReference type="NCBI Taxonomy" id="131363"/>
    <lineage>
        <taxon>Eukaryota</taxon>
        <taxon>Fungi</taxon>
        <taxon>Dikarya</taxon>
        <taxon>Ascomycota</taxon>
        <taxon>Pezizomycotina</taxon>
        <taxon>Sordariomycetes</taxon>
        <taxon>Hypocreomycetidae</taxon>
        <taxon>Hypocreales</taxon>
        <taxon>Nectriaceae</taxon>
        <taxon>Fusarium</taxon>
        <taxon>Fusarium solani species complex</taxon>
    </lineage>
</organism>
<evidence type="ECO:0000256" key="1">
    <source>
        <dbReference type="SAM" id="MobiDB-lite"/>
    </source>
</evidence>
<comment type="caution">
    <text evidence="3">The sequence shown here is derived from an EMBL/GenBank/DDBJ whole genome shotgun (WGS) entry which is preliminary data.</text>
</comment>
<keyword evidence="2" id="KW-1133">Transmembrane helix</keyword>
<feature type="compositionally biased region" description="Polar residues" evidence="1">
    <location>
        <begin position="73"/>
        <end position="87"/>
    </location>
</feature>
<feature type="region of interest" description="Disordered" evidence="1">
    <location>
        <begin position="1"/>
        <end position="209"/>
    </location>
</feature>
<feature type="compositionally biased region" description="Basic and acidic residues" evidence="1">
    <location>
        <begin position="187"/>
        <end position="203"/>
    </location>
</feature>
<dbReference type="Proteomes" id="UP000288429">
    <property type="component" value="Unassembled WGS sequence"/>
</dbReference>
<keyword evidence="4" id="KW-1185">Reference proteome</keyword>